<gene>
    <name evidence="3" type="ORF">HXX76_015253</name>
</gene>
<feature type="signal peptide" evidence="2">
    <location>
        <begin position="1"/>
        <end position="30"/>
    </location>
</feature>
<name>A0A835VQ10_CHLIN</name>
<evidence type="ECO:0000256" key="2">
    <source>
        <dbReference type="SAM" id="SignalP"/>
    </source>
</evidence>
<keyword evidence="2" id="KW-0732">Signal</keyword>
<evidence type="ECO:0000313" key="4">
    <source>
        <dbReference type="Proteomes" id="UP000650467"/>
    </source>
</evidence>
<evidence type="ECO:0000313" key="3">
    <source>
        <dbReference type="EMBL" id="KAG2423505.1"/>
    </source>
</evidence>
<proteinExistence type="predicted"/>
<sequence>MPSPARRGYMAIGALAALLAVVMLAGSVAAAASAVKAQKEVPGARTFRRAMQAGQVNYPINGNNTGTGATGQFGGPAVPDNSAYTPYPRLSGCAAIVRTALYKKFYMQYNQSAFDAFEGQLCGLQLTNPTEMHLDLSSPDAQAAFKIVANITATGIWPYYDNSADAFLSDYNTKGLSAQGILIPNLYKPYWVVRAVHAAVCLGLPVVPVNNILFNNGDELKWSSIASISNTYVQCTQLEDKGVSLQMDKFPTGNPFRQVYRIVYSPPTNEFGENDNTIMKLRSTSYQGNLTWCNVYDDSTDSPIAWPPSSVGIDIYPASSYSRNISLRCDIPQELYFTNKWVDTQFRFYSIVAGNEDFDGYLATLFFGIRKPPPPAPPSPAPSPPMPPSPFPPSPPRPPSPAPTCKNAIIEPCFCLHVLSDCAIACKIRALVDPSTYETVPDCRPFISNPLFNNNRVLDNSQTCQSVCTPIPMGRTNATATAASTSTFTTAALQDRIAKLEATIFQLNVTITKLTSGSP</sequence>
<dbReference type="Proteomes" id="UP000650467">
    <property type="component" value="Unassembled WGS sequence"/>
</dbReference>
<evidence type="ECO:0000256" key="1">
    <source>
        <dbReference type="SAM" id="MobiDB-lite"/>
    </source>
</evidence>
<organism evidence="3 4">
    <name type="scientific">Chlamydomonas incerta</name>
    <dbReference type="NCBI Taxonomy" id="51695"/>
    <lineage>
        <taxon>Eukaryota</taxon>
        <taxon>Viridiplantae</taxon>
        <taxon>Chlorophyta</taxon>
        <taxon>core chlorophytes</taxon>
        <taxon>Chlorophyceae</taxon>
        <taxon>CS clade</taxon>
        <taxon>Chlamydomonadales</taxon>
        <taxon>Chlamydomonadaceae</taxon>
        <taxon>Chlamydomonas</taxon>
    </lineage>
</organism>
<feature type="chain" id="PRO_5032749505" evidence="2">
    <location>
        <begin position="31"/>
        <end position="519"/>
    </location>
</feature>
<protein>
    <submittedName>
        <fullName evidence="3">Uncharacterized protein</fullName>
    </submittedName>
</protein>
<dbReference type="OrthoDB" id="555348at2759"/>
<accession>A0A835VQ10</accession>
<feature type="region of interest" description="Disordered" evidence="1">
    <location>
        <begin position="373"/>
        <end position="402"/>
    </location>
</feature>
<dbReference type="AlphaFoldDB" id="A0A835VQ10"/>
<dbReference type="EMBL" id="JAEHOC010000078">
    <property type="protein sequence ID" value="KAG2423505.1"/>
    <property type="molecule type" value="Genomic_DNA"/>
</dbReference>
<keyword evidence="4" id="KW-1185">Reference proteome</keyword>
<reference evidence="3" key="1">
    <citation type="journal article" date="2020" name="bioRxiv">
        <title>Comparative genomics of Chlamydomonas.</title>
        <authorList>
            <person name="Craig R.J."/>
            <person name="Hasan A.R."/>
            <person name="Ness R.W."/>
            <person name="Keightley P.D."/>
        </authorList>
    </citation>
    <scope>NUCLEOTIDE SEQUENCE</scope>
    <source>
        <strain evidence="3">SAG 7.73</strain>
    </source>
</reference>
<comment type="caution">
    <text evidence="3">The sequence shown here is derived from an EMBL/GenBank/DDBJ whole genome shotgun (WGS) entry which is preliminary data.</text>
</comment>